<dbReference type="PANTHER" id="PTHR35845:SF1">
    <property type="entry name" value="SPERMATOGENESIS-ASSOCIATED SERINE-RICH PROTEIN 1"/>
    <property type="match status" value="1"/>
</dbReference>
<reference evidence="2" key="1">
    <citation type="journal article" date="2023" name="Mol. Biol. Evol.">
        <title>Third-Generation Sequencing Reveals the Adaptive Role of the Epigenome in Three Deep-Sea Polychaetes.</title>
        <authorList>
            <person name="Perez M."/>
            <person name="Aroh O."/>
            <person name="Sun Y."/>
            <person name="Lan Y."/>
            <person name="Juniper S.K."/>
            <person name="Young C.R."/>
            <person name="Angers B."/>
            <person name="Qian P.Y."/>
        </authorList>
    </citation>
    <scope>NUCLEOTIDE SEQUENCE</scope>
    <source>
        <strain evidence="2">R07B-5</strain>
    </source>
</reference>
<feature type="region of interest" description="Disordered" evidence="1">
    <location>
        <begin position="1"/>
        <end position="24"/>
    </location>
</feature>
<sequence>MLHLTTEVGKPGRTDVQGRRTDQGWTPYVDKVGVGGHKCVFNGVHKASEHSSQEITHTMLGRPKHRPDTMVRLESIASTGEPYIMKERRRQMEAAVGDVEALEKWRPATPLVNPMKT</sequence>
<gene>
    <name evidence="2" type="ORF">NP493_106g01011</name>
</gene>
<keyword evidence="3" id="KW-1185">Reference proteome</keyword>
<organism evidence="2 3">
    <name type="scientific">Ridgeia piscesae</name>
    <name type="common">Tubeworm</name>
    <dbReference type="NCBI Taxonomy" id="27915"/>
    <lineage>
        <taxon>Eukaryota</taxon>
        <taxon>Metazoa</taxon>
        <taxon>Spiralia</taxon>
        <taxon>Lophotrochozoa</taxon>
        <taxon>Annelida</taxon>
        <taxon>Polychaeta</taxon>
        <taxon>Sedentaria</taxon>
        <taxon>Canalipalpata</taxon>
        <taxon>Sabellida</taxon>
        <taxon>Siboglinidae</taxon>
        <taxon>Ridgeia</taxon>
    </lineage>
</organism>
<evidence type="ECO:0000313" key="3">
    <source>
        <dbReference type="Proteomes" id="UP001209878"/>
    </source>
</evidence>
<evidence type="ECO:0000313" key="2">
    <source>
        <dbReference type="EMBL" id="KAK2189440.1"/>
    </source>
</evidence>
<dbReference type="InterPro" id="IPR029165">
    <property type="entry name" value="SASRP1"/>
</dbReference>
<feature type="compositionally biased region" description="Basic and acidic residues" evidence="1">
    <location>
        <begin position="10"/>
        <end position="22"/>
    </location>
</feature>
<name>A0AAD9P779_RIDPI</name>
<dbReference type="AlphaFoldDB" id="A0AAD9P779"/>
<accession>A0AAD9P779</accession>
<feature type="region of interest" description="Disordered" evidence="1">
    <location>
        <begin position="46"/>
        <end position="68"/>
    </location>
</feature>
<protein>
    <submittedName>
        <fullName evidence="2">Uncharacterized protein</fullName>
    </submittedName>
</protein>
<dbReference type="PANTHER" id="PTHR35845">
    <property type="entry name" value="SPERMATOGENESIS-ASSOCIATED SERINE-RICH PROTEIN 1"/>
    <property type="match status" value="1"/>
</dbReference>
<evidence type="ECO:0000256" key="1">
    <source>
        <dbReference type="SAM" id="MobiDB-lite"/>
    </source>
</evidence>
<comment type="caution">
    <text evidence="2">The sequence shown here is derived from an EMBL/GenBank/DDBJ whole genome shotgun (WGS) entry which is preliminary data.</text>
</comment>
<dbReference type="EMBL" id="JAODUO010000106">
    <property type="protein sequence ID" value="KAK2189440.1"/>
    <property type="molecule type" value="Genomic_DNA"/>
</dbReference>
<proteinExistence type="predicted"/>
<dbReference type="Proteomes" id="UP001209878">
    <property type="component" value="Unassembled WGS sequence"/>
</dbReference>